<feature type="region of interest" description="Disordered" evidence="1">
    <location>
        <begin position="139"/>
        <end position="161"/>
    </location>
</feature>
<keyword evidence="2" id="KW-1133">Transmembrane helix</keyword>
<dbReference type="AlphaFoldDB" id="A0A0E0DPS7"/>
<keyword evidence="2" id="KW-0812">Transmembrane</keyword>
<sequence>MRVHDELDGGELKQSSDSAHRLLFNLYLTYWPLLLDCHLLLFTRPVTKTRAASSTDVVAKLDLDTEGWGSGEDVDLELTGTLRRRQLVKARGRQCMEEALGEAEFELANTDFMAKRCLLLEVGPGDRCGGWWRSLPLKASKKRGRGGGPVDERKDRERDVP</sequence>
<organism evidence="3">
    <name type="scientific">Oryza meridionalis</name>
    <dbReference type="NCBI Taxonomy" id="40149"/>
    <lineage>
        <taxon>Eukaryota</taxon>
        <taxon>Viridiplantae</taxon>
        <taxon>Streptophyta</taxon>
        <taxon>Embryophyta</taxon>
        <taxon>Tracheophyta</taxon>
        <taxon>Spermatophyta</taxon>
        <taxon>Magnoliopsida</taxon>
        <taxon>Liliopsida</taxon>
        <taxon>Poales</taxon>
        <taxon>Poaceae</taxon>
        <taxon>BOP clade</taxon>
        <taxon>Oryzoideae</taxon>
        <taxon>Oryzeae</taxon>
        <taxon>Oryzinae</taxon>
        <taxon>Oryza</taxon>
    </lineage>
</organism>
<dbReference type="EnsemblPlants" id="OMERI05G10030.1">
    <property type="protein sequence ID" value="OMERI05G10030.1"/>
    <property type="gene ID" value="OMERI05G10030"/>
</dbReference>
<keyword evidence="4" id="KW-1185">Reference proteome</keyword>
<accession>A0A0E0DPS7</accession>
<evidence type="ECO:0000256" key="2">
    <source>
        <dbReference type="SAM" id="Phobius"/>
    </source>
</evidence>
<proteinExistence type="predicted"/>
<protein>
    <submittedName>
        <fullName evidence="3">Uncharacterized protein</fullName>
    </submittedName>
</protein>
<dbReference type="Proteomes" id="UP000008021">
    <property type="component" value="Chromosome 5"/>
</dbReference>
<evidence type="ECO:0000313" key="3">
    <source>
        <dbReference type="EnsemblPlants" id="OMERI05G10030.1"/>
    </source>
</evidence>
<dbReference type="HOGENOM" id="CLU_143802_0_0_1"/>
<feature type="compositionally biased region" description="Basic and acidic residues" evidence="1">
    <location>
        <begin position="150"/>
        <end position="161"/>
    </location>
</feature>
<name>A0A0E0DPS7_9ORYZ</name>
<reference evidence="3" key="2">
    <citation type="submission" date="2018-05" db="EMBL/GenBank/DDBJ databases">
        <title>OmerRS3 (Oryza meridionalis Reference Sequence Version 3).</title>
        <authorList>
            <person name="Zhang J."/>
            <person name="Kudrna D."/>
            <person name="Lee S."/>
            <person name="Talag J."/>
            <person name="Welchert J."/>
            <person name="Wing R.A."/>
        </authorList>
    </citation>
    <scope>NUCLEOTIDE SEQUENCE [LARGE SCALE GENOMIC DNA]</scope>
    <source>
        <strain evidence="3">cv. OR44</strain>
    </source>
</reference>
<feature type="transmembrane region" description="Helical" evidence="2">
    <location>
        <begin position="22"/>
        <end position="42"/>
    </location>
</feature>
<dbReference type="Gramene" id="OMERI05G10030.1">
    <property type="protein sequence ID" value="OMERI05G10030.1"/>
    <property type="gene ID" value="OMERI05G10030"/>
</dbReference>
<evidence type="ECO:0000313" key="4">
    <source>
        <dbReference type="Proteomes" id="UP000008021"/>
    </source>
</evidence>
<keyword evidence="2" id="KW-0472">Membrane</keyword>
<evidence type="ECO:0000256" key="1">
    <source>
        <dbReference type="SAM" id="MobiDB-lite"/>
    </source>
</evidence>
<reference evidence="3" key="1">
    <citation type="submission" date="2015-04" db="UniProtKB">
        <authorList>
            <consortium name="EnsemblPlants"/>
        </authorList>
    </citation>
    <scope>IDENTIFICATION</scope>
</reference>